<dbReference type="EMBL" id="LVYD01000043">
    <property type="protein sequence ID" value="OQP64106.1"/>
    <property type="molecule type" value="Genomic_DNA"/>
</dbReference>
<dbReference type="RefSeq" id="WP_081147287.1">
    <property type="nucleotide sequence ID" value="NZ_LVYD01000043.1"/>
</dbReference>
<name>A0A1V9G0U9_9BACT</name>
<dbReference type="OrthoDB" id="5951953at2"/>
<keyword evidence="2" id="KW-0732">Signal</keyword>
<evidence type="ECO:0000313" key="3">
    <source>
        <dbReference type="EMBL" id="OQP64106.1"/>
    </source>
</evidence>
<accession>A0A1V9G0U9</accession>
<reference evidence="3 4" key="1">
    <citation type="submission" date="2016-03" db="EMBL/GenBank/DDBJ databases">
        <title>Niastella vici sp. nov., isolated from farmland soil.</title>
        <authorList>
            <person name="Chen L."/>
            <person name="Wang D."/>
            <person name="Yang S."/>
            <person name="Wang G."/>
        </authorList>
    </citation>
    <scope>NUCLEOTIDE SEQUENCE [LARGE SCALE GENOMIC DNA]</scope>
    <source>
        <strain evidence="3 4">DJ57</strain>
    </source>
</reference>
<evidence type="ECO:0000256" key="2">
    <source>
        <dbReference type="SAM" id="SignalP"/>
    </source>
</evidence>
<gene>
    <name evidence="3" type="ORF">A3860_22120</name>
</gene>
<comment type="caution">
    <text evidence="3">The sequence shown here is derived from an EMBL/GenBank/DDBJ whole genome shotgun (WGS) entry which is preliminary data.</text>
</comment>
<dbReference type="Proteomes" id="UP000192796">
    <property type="component" value="Unassembled WGS sequence"/>
</dbReference>
<evidence type="ECO:0000313" key="4">
    <source>
        <dbReference type="Proteomes" id="UP000192796"/>
    </source>
</evidence>
<feature type="signal peptide" evidence="2">
    <location>
        <begin position="1"/>
        <end position="22"/>
    </location>
</feature>
<evidence type="ECO:0008006" key="5">
    <source>
        <dbReference type="Google" id="ProtNLM"/>
    </source>
</evidence>
<organism evidence="3 4">
    <name type="scientific">Niastella vici</name>
    <dbReference type="NCBI Taxonomy" id="1703345"/>
    <lineage>
        <taxon>Bacteria</taxon>
        <taxon>Pseudomonadati</taxon>
        <taxon>Bacteroidota</taxon>
        <taxon>Chitinophagia</taxon>
        <taxon>Chitinophagales</taxon>
        <taxon>Chitinophagaceae</taxon>
        <taxon>Niastella</taxon>
    </lineage>
</organism>
<evidence type="ECO:0000256" key="1">
    <source>
        <dbReference type="SAM" id="MobiDB-lite"/>
    </source>
</evidence>
<protein>
    <recommendedName>
        <fullName evidence="5">DUF2846 domain-containing protein</fullName>
    </recommendedName>
</protein>
<dbReference type="AlphaFoldDB" id="A0A1V9G0U9"/>
<sequence>MKKLLLTLLIPALFSFKPVPLAEVTPPAKGKAVVYFAKTSAGYSLTSLATNFNFFDKEHFIGKFSGTGYIRYECEPGEHVFWCRAENSDFMTADLEADKIYFVLAEVHLAMATARVELRPIDPHNKKDDNRVKSIVKLIEKKEPDVTKPEEIAQEEKKKDEHARAIKNYEDGKKGKIEHLTKEMFYEKQ</sequence>
<feature type="region of interest" description="Disordered" evidence="1">
    <location>
        <begin position="144"/>
        <end position="167"/>
    </location>
</feature>
<feature type="chain" id="PRO_5013274931" description="DUF2846 domain-containing protein" evidence="2">
    <location>
        <begin position="23"/>
        <end position="189"/>
    </location>
</feature>
<proteinExistence type="predicted"/>
<keyword evidence="4" id="KW-1185">Reference proteome</keyword>